<organism evidence="7 8">
    <name type="scientific">Peptoniphilus equinus</name>
    <dbReference type="NCBI Taxonomy" id="3016343"/>
    <lineage>
        <taxon>Bacteria</taxon>
        <taxon>Bacillati</taxon>
        <taxon>Bacillota</taxon>
        <taxon>Tissierellia</taxon>
        <taxon>Tissierellales</taxon>
        <taxon>Peptoniphilaceae</taxon>
        <taxon>Peptoniphilus</taxon>
    </lineage>
</organism>
<dbReference type="Gene3D" id="3.10.180.10">
    <property type="entry name" value="2,3-Dihydroxybiphenyl 1,2-Dioxygenase, domain 1"/>
    <property type="match status" value="1"/>
</dbReference>
<dbReference type="InterPro" id="IPR004360">
    <property type="entry name" value="Glyas_Fos-R_dOase_dom"/>
</dbReference>
<gene>
    <name evidence="7" type="ORF">O6R05_06635</name>
</gene>
<evidence type="ECO:0000256" key="1">
    <source>
        <dbReference type="ARBA" id="ARBA00022723"/>
    </source>
</evidence>
<evidence type="ECO:0000256" key="2">
    <source>
        <dbReference type="ARBA" id="ARBA00030291"/>
    </source>
</evidence>
<proteinExistence type="predicted"/>
<name>A0ABY7QS99_9FIRM</name>
<dbReference type="PANTHER" id="PTHR46036">
    <property type="entry name" value="LACTOYLGLUTATHIONE LYASE"/>
    <property type="match status" value="1"/>
</dbReference>
<dbReference type="PROSITE" id="PS51819">
    <property type="entry name" value="VOC"/>
    <property type="match status" value="1"/>
</dbReference>
<dbReference type="PROSITE" id="PS00934">
    <property type="entry name" value="GLYOXALASE_I_1"/>
    <property type="match status" value="1"/>
</dbReference>
<dbReference type="PANTHER" id="PTHR46036:SF5">
    <property type="entry name" value="LACTOYLGLUTATHIONE LYASE"/>
    <property type="match status" value="1"/>
</dbReference>
<evidence type="ECO:0000259" key="6">
    <source>
        <dbReference type="PROSITE" id="PS51819"/>
    </source>
</evidence>
<keyword evidence="8" id="KW-1185">Reference proteome</keyword>
<dbReference type="InterPro" id="IPR037523">
    <property type="entry name" value="VOC_core"/>
</dbReference>
<feature type="domain" description="VOC" evidence="6">
    <location>
        <begin position="2"/>
        <end position="123"/>
    </location>
</feature>
<evidence type="ECO:0000256" key="5">
    <source>
        <dbReference type="ARBA" id="ARBA00033298"/>
    </source>
</evidence>
<dbReference type="RefSeq" id="WP_271191203.1">
    <property type="nucleotide sequence ID" value="NZ_CP115667.1"/>
</dbReference>
<reference evidence="7 8" key="1">
    <citation type="submission" date="2023-01" db="EMBL/GenBank/DDBJ databases">
        <authorList>
            <person name="Lee S.H."/>
            <person name="Jung H.S."/>
            <person name="Yun J.U."/>
        </authorList>
    </citation>
    <scope>NUCLEOTIDE SEQUENCE [LARGE SCALE GENOMIC DNA]</scope>
    <source>
        <strain evidence="7 8">CBA3646</strain>
    </source>
</reference>
<evidence type="ECO:0000256" key="3">
    <source>
        <dbReference type="ARBA" id="ARBA00030892"/>
    </source>
</evidence>
<evidence type="ECO:0000256" key="4">
    <source>
        <dbReference type="ARBA" id="ARBA00032460"/>
    </source>
</evidence>
<evidence type="ECO:0000313" key="8">
    <source>
        <dbReference type="Proteomes" id="UP001210339"/>
    </source>
</evidence>
<dbReference type="SUPFAM" id="SSF54593">
    <property type="entry name" value="Glyoxalase/Bleomycin resistance protein/Dihydroxybiphenyl dioxygenase"/>
    <property type="match status" value="1"/>
</dbReference>
<protein>
    <recommendedName>
        <fullName evidence="3">Aldoketomutase</fullName>
    </recommendedName>
    <alternativeName>
        <fullName evidence="2">Ketone-aldehyde mutase</fullName>
    </alternativeName>
    <alternativeName>
        <fullName evidence="4">Methylglyoxalase</fullName>
    </alternativeName>
    <alternativeName>
        <fullName evidence="5">S-D-lactoylglutathione methylglyoxal lyase</fullName>
    </alternativeName>
</protein>
<sequence>MKYLHTCIRVGNLDASIAFYEKALGFEVTRTKDFPDKKFTLVYLAQPTDYAELELTYNYDTERYELGDGYGHIALECEDFDATYERLKSEGYDVTDKSGLSDGSDSFFFIKDPDGYKIEIIRAK</sequence>
<dbReference type="InterPro" id="IPR018146">
    <property type="entry name" value="Glyoxalase_1_CS"/>
</dbReference>
<dbReference type="InterPro" id="IPR029068">
    <property type="entry name" value="Glyas_Bleomycin-R_OHBP_Dase"/>
</dbReference>
<keyword evidence="1" id="KW-0479">Metal-binding</keyword>
<dbReference type="Pfam" id="PF00903">
    <property type="entry name" value="Glyoxalase"/>
    <property type="match status" value="1"/>
</dbReference>
<evidence type="ECO:0000313" key="7">
    <source>
        <dbReference type="EMBL" id="WBW49672.1"/>
    </source>
</evidence>
<accession>A0ABY7QS99</accession>
<dbReference type="EMBL" id="CP115667">
    <property type="protein sequence ID" value="WBW49672.1"/>
    <property type="molecule type" value="Genomic_DNA"/>
</dbReference>
<dbReference type="Proteomes" id="UP001210339">
    <property type="component" value="Chromosome"/>
</dbReference>